<sequence>MTFLSKKLREKQKELVKLLNSKFCLTPQEEEKIFSVNDEAKLDAALEALIDAKLKSEVLKVLEF</sequence>
<reference evidence="1 2" key="1">
    <citation type="submission" date="2016-11" db="EMBL/GenBank/DDBJ databases">
        <authorList>
            <person name="Varghese N."/>
            <person name="Submissions S."/>
        </authorList>
    </citation>
    <scope>NUCLEOTIDE SEQUENCE [LARGE SCALE GENOMIC DNA]</scope>
    <source>
        <strain evidence="1 2">DSM 20664</strain>
    </source>
</reference>
<evidence type="ECO:0000313" key="1">
    <source>
        <dbReference type="EMBL" id="SIN61741.1"/>
    </source>
</evidence>
<protein>
    <submittedName>
        <fullName evidence="1">Uncharacterized protein</fullName>
    </submittedName>
</protein>
<organism evidence="1 2">
    <name type="scientific">Acetomicrobium flavidum</name>
    <dbReference type="NCBI Taxonomy" id="49896"/>
    <lineage>
        <taxon>Bacteria</taxon>
        <taxon>Thermotogati</taxon>
        <taxon>Synergistota</taxon>
        <taxon>Synergistia</taxon>
        <taxon>Synergistales</taxon>
        <taxon>Acetomicrobiaceae</taxon>
        <taxon>Acetomicrobium</taxon>
    </lineage>
</organism>
<accession>A0ABY1JAA5</accession>
<name>A0ABY1JAA5_9BACT</name>
<dbReference type="EMBL" id="FSQZ01000001">
    <property type="protein sequence ID" value="SIN61741.1"/>
    <property type="molecule type" value="Genomic_DNA"/>
</dbReference>
<evidence type="ECO:0000313" key="2">
    <source>
        <dbReference type="Proteomes" id="UP000185093"/>
    </source>
</evidence>
<proteinExistence type="predicted"/>
<keyword evidence="2" id="KW-1185">Reference proteome</keyword>
<comment type="caution">
    <text evidence="1">The sequence shown here is derived from an EMBL/GenBank/DDBJ whole genome shotgun (WGS) entry which is preliminary data.</text>
</comment>
<dbReference type="RefSeq" id="WP_074198878.1">
    <property type="nucleotide sequence ID" value="NZ_FSQZ01000001.1"/>
</dbReference>
<dbReference type="Proteomes" id="UP000185093">
    <property type="component" value="Unassembled WGS sequence"/>
</dbReference>
<gene>
    <name evidence="1" type="ORF">SAMN05444368_0002</name>
</gene>